<dbReference type="PANTHER" id="PTHR11236">
    <property type="entry name" value="AMINOBENZOATE/ANTHRANILATE SYNTHASE"/>
    <property type="match status" value="1"/>
</dbReference>
<dbReference type="Proteomes" id="UP000178315">
    <property type="component" value="Unassembled WGS sequence"/>
</dbReference>
<gene>
    <name evidence="2" type="ORF">A3H61_04090</name>
</gene>
<accession>A0A1G2A7U4</accession>
<dbReference type="GO" id="GO:0046820">
    <property type="term" value="F:4-amino-4-deoxychorismate synthase activity"/>
    <property type="evidence" value="ECO:0007669"/>
    <property type="project" value="TreeGrafter"/>
</dbReference>
<evidence type="ECO:0000259" key="1">
    <source>
        <dbReference type="Pfam" id="PF00425"/>
    </source>
</evidence>
<reference evidence="2 3" key="1">
    <citation type="journal article" date="2016" name="Nat. Commun.">
        <title>Thousands of microbial genomes shed light on interconnected biogeochemical processes in an aquifer system.</title>
        <authorList>
            <person name="Anantharaman K."/>
            <person name="Brown C.T."/>
            <person name="Hug L.A."/>
            <person name="Sharon I."/>
            <person name="Castelle C.J."/>
            <person name="Probst A.J."/>
            <person name="Thomas B.C."/>
            <person name="Singh A."/>
            <person name="Wilkins M.J."/>
            <person name="Karaoz U."/>
            <person name="Brodie E.L."/>
            <person name="Williams K.H."/>
            <person name="Hubbard S.S."/>
            <person name="Banfield J.F."/>
        </authorList>
    </citation>
    <scope>NUCLEOTIDE SEQUENCE [LARGE SCALE GENOMIC DNA]</scope>
</reference>
<comment type="caution">
    <text evidence="2">The sequence shown here is derived from an EMBL/GenBank/DDBJ whole genome shotgun (WGS) entry which is preliminary data.</text>
</comment>
<dbReference type="InterPro" id="IPR015890">
    <property type="entry name" value="Chorismate_C"/>
</dbReference>
<sequence length="394" mass="44350">MNTIFERLTKQESLVCFLTSACNNGWKTIAARNPAETFSYTRGVGKTNGAEQFLSFSKKQLALGRLLVGAISYDLGYELMSISREPCDDLNLPDIFFYSFDDYILRDDQAVSPVKSNAKFLGLNFQESSPFTQSWYKTAYTRAREHIRAGDIYQINLTHRLEARTEKNPRSLFTSLMSANPAPFLGYLEGDGFTILVSSPERFVSVRKGVIETYPIKGTRPRGQTRAEDERQKRDLLESEKERAELMMITDLLRNDIGKVSEIGSVEIVKQRGVTAHRSVWHTNSHVQGCLRKNMSSAEAIISMFPGGSVTGCPKKRAMEIIAELEPRARGFYTGVLGYIEPSGDSDMAIIIRSLIKKNDCVYLNVGGGIVYDSKMNREWKETFDKAAPFFAKI</sequence>
<evidence type="ECO:0000313" key="3">
    <source>
        <dbReference type="Proteomes" id="UP000178315"/>
    </source>
</evidence>
<proteinExistence type="predicted"/>
<organism evidence="2 3">
    <name type="scientific">Candidatus Jacksonbacteria bacterium RIFCSPLOWO2_02_FULL_44_20</name>
    <dbReference type="NCBI Taxonomy" id="1798460"/>
    <lineage>
        <taxon>Bacteria</taxon>
        <taxon>Candidatus Jacksoniibacteriota</taxon>
    </lineage>
</organism>
<dbReference type="GO" id="GO:0000162">
    <property type="term" value="P:L-tryptophan biosynthetic process"/>
    <property type="evidence" value="ECO:0007669"/>
    <property type="project" value="TreeGrafter"/>
</dbReference>
<dbReference type="Pfam" id="PF00425">
    <property type="entry name" value="Chorismate_bind"/>
    <property type="match status" value="1"/>
</dbReference>
<protein>
    <recommendedName>
        <fullName evidence="1">Chorismate-utilising enzyme C-terminal domain-containing protein</fullName>
    </recommendedName>
</protein>
<dbReference type="Gene3D" id="3.60.120.10">
    <property type="entry name" value="Anthranilate synthase"/>
    <property type="match status" value="1"/>
</dbReference>
<dbReference type="InterPro" id="IPR005801">
    <property type="entry name" value="ADC_synthase"/>
</dbReference>
<dbReference type="PRINTS" id="PR00095">
    <property type="entry name" value="ANTSNTHASEI"/>
</dbReference>
<name>A0A1G2A7U4_9BACT</name>
<dbReference type="AlphaFoldDB" id="A0A1G2A7U4"/>
<dbReference type="PANTHER" id="PTHR11236:SF50">
    <property type="entry name" value="AMINODEOXYCHORISMATE SYNTHASE COMPONENT 1"/>
    <property type="match status" value="1"/>
</dbReference>
<dbReference type="InterPro" id="IPR019999">
    <property type="entry name" value="Anth_synth_I-like"/>
</dbReference>
<feature type="domain" description="Chorismate-utilising enzyme C-terminal" evidence="1">
    <location>
        <begin position="135"/>
        <end position="386"/>
    </location>
</feature>
<evidence type="ECO:0000313" key="2">
    <source>
        <dbReference type="EMBL" id="OGY72983.1"/>
    </source>
</evidence>
<dbReference type="EMBL" id="MHJU01000019">
    <property type="protein sequence ID" value="OGY72983.1"/>
    <property type="molecule type" value="Genomic_DNA"/>
</dbReference>
<dbReference type="SUPFAM" id="SSF56322">
    <property type="entry name" value="ADC synthase"/>
    <property type="match status" value="1"/>
</dbReference>